<keyword evidence="2" id="KW-0479">Metal-binding</keyword>
<keyword evidence="5" id="KW-1185">Reference proteome</keyword>
<reference evidence="4" key="1">
    <citation type="journal article" date="2022" name="Genome Biol. Evol.">
        <title>A New Gene Family Diagnostic for Intracellular Biomineralization of Amorphous Ca Carbonates by Cyanobacteria.</title>
        <authorList>
            <person name="Benzerara K."/>
            <person name="Duprat E."/>
            <person name="Bitard-Feildel T."/>
            <person name="Caumes G."/>
            <person name="Cassier-Chauvat C."/>
            <person name="Chauvat F."/>
            <person name="Dezi M."/>
            <person name="Diop S.I."/>
            <person name="Gaschignard G."/>
            <person name="Gorgen S."/>
            <person name="Gugger M."/>
            <person name="Lopez-Garcia P."/>
            <person name="Millet M."/>
            <person name="Skouri-Panet F."/>
            <person name="Moreira D."/>
            <person name="Callebaut I."/>
        </authorList>
    </citation>
    <scope>NUCLEOTIDE SEQUENCE</scope>
    <source>
        <strain evidence="4">G9</strain>
    </source>
</reference>
<organism evidence="4 5">
    <name type="scientific">Candidatus Synechococcus calcipolaris G9</name>
    <dbReference type="NCBI Taxonomy" id="1497997"/>
    <lineage>
        <taxon>Bacteria</taxon>
        <taxon>Bacillati</taxon>
        <taxon>Cyanobacteriota</taxon>
        <taxon>Cyanophyceae</taxon>
        <taxon>Synechococcales</taxon>
        <taxon>Synechococcaceae</taxon>
        <taxon>Synechococcus</taxon>
    </lineage>
</organism>
<dbReference type="CDD" id="cd13537">
    <property type="entry name" value="PBP2_YvgL_like"/>
    <property type="match status" value="1"/>
</dbReference>
<dbReference type="PIRSF" id="PIRSF004846">
    <property type="entry name" value="ModA"/>
    <property type="match status" value="1"/>
</dbReference>
<reference evidence="4" key="2">
    <citation type="submission" date="2022-01" db="EMBL/GenBank/DDBJ databases">
        <authorList>
            <person name="Zivanovic Y."/>
            <person name="Moreira D."/>
            <person name="Lopez-Garcia P."/>
        </authorList>
    </citation>
    <scope>NUCLEOTIDE SEQUENCE</scope>
    <source>
        <strain evidence="4">G9</strain>
    </source>
</reference>
<protein>
    <submittedName>
        <fullName evidence="4">Molybdate ABC transporter substrate-binding protein</fullName>
    </submittedName>
</protein>
<dbReference type="Gene3D" id="3.40.190.10">
    <property type="entry name" value="Periplasmic binding protein-like II"/>
    <property type="match status" value="2"/>
</dbReference>
<dbReference type="InterPro" id="IPR050682">
    <property type="entry name" value="ModA/WtpA"/>
</dbReference>
<dbReference type="NCBIfam" id="TIGR01256">
    <property type="entry name" value="modA"/>
    <property type="match status" value="1"/>
</dbReference>
<name>A0ABT6EUC2_9SYNE</name>
<dbReference type="EMBL" id="JAKKUT010000001">
    <property type="protein sequence ID" value="MDG2989477.1"/>
    <property type="molecule type" value="Genomic_DNA"/>
</dbReference>
<dbReference type="SUPFAM" id="SSF53850">
    <property type="entry name" value="Periplasmic binding protein-like II"/>
    <property type="match status" value="1"/>
</dbReference>
<evidence type="ECO:0000313" key="4">
    <source>
        <dbReference type="EMBL" id="MDG2989477.1"/>
    </source>
</evidence>
<dbReference type="Proteomes" id="UP001154265">
    <property type="component" value="Unassembled WGS sequence"/>
</dbReference>
<evidence type="ECO:0000256" key="3">
    <source>
        <dbReference type="ARBA" id="ARBA00022729"/>
    </source>
</evidence>
<dbReference type="Pfam" id="PF13531">
    <property type="entry name" value="SBP_bac_11"/>
    <property type="match status" value="1"/>
</dbReference>
<gene>
    <name evidence="4" type="primary">modA</name>
    <name evidence="4" type="ORF">L3556_00805</name>
</gene>
<evidence type="ECO:0000256" key="2">
    <source>
        <dbReference type="ARBA" id="ARBA00022723"/>
    </source>
</evidence>
<keyword evidence="3" id="KW-0732">Signal</keyword>
<dbReference type="PANTHER" id="PTHR30632">
    <property type="entry name" value="MOLYBDATE-BINDING PERIPLASMIC PROTEIN"/>
    <property type="match status" value="1"/>
</dbReference>
<evidence type="ECO:0000256" key="1">
    <source>
        <dbReference type="ARBA" id="ARBA00009175"/>
    </source>
</evidence>
<proteinExistence type="inferred from homology"/>
<comment type="caution">
    <text evidence="4">The sequence shown here is derived from an EMBL/GenBank/DDBJ whole genome shotgun (WGS) entry which is preliminary data.</text>
</comment>
<dbReference type="PANTHER" id="PTHR30632:SF0">
    <property type="entry name" value="SULFATE-BINDING PROTEIN"/>
    <property type="match status" value="1"/>
</dbReference>
<sequence length="262" mass="29128">MRFKQYIYWFLLPLITLVWIVGCTRTPPIASTELTVSSAIALTEPLEALKPIYQENHNPINITYNFGASGLLRQQIEQGADVDVFISASQKDMDDLANQNLLVSNTRANIVENRIVLVIPKKANSIRITGMEDLTKPEVNRVAIGNPATVPMGRYSEEIFKNLDLMDAVQSKLIFGENIRQVLSYVETGNVDAGLVWVTDANTTDQVTIVESISETLHSPAIYPAAVVAQTSHLESATAYVQFLRNEQAKKIFTEYGFIPIP</sequence>
<dbReference type="InterPro" id="IPR005950">
    <property type="entry name" value="ModA"/>
</dbReference>
<evidence type="ECO:0000313" key="5">
    <source>
        <dbReference type="Proteomes" id="UP001154265"/>
    </source>
</evidence>
<accession>A0ABT6EUC2</accession>
<dbReference type="InterPro" id="IPR041879">
    <property type="entry name" value="YvgL-like_PBP2"/>
</dbReference>
<dbReference type="PROSITE" id="PS51257">
    <property type="entry name" value="PROKAR_LIPOPROTEIN"/>
    <property type="match status" value="1"/>
</dbReference>
<dbReference type="RefSeq" id="WP_277865400.1">
    <property type="nucleotide sequence ID" value="NZ_JAKKUT010000001.1"/>
</dbReference>
<comment type="similarity">
    <text evidence="1">Belongs to the bacterial solute-binding protein ModA family.</text>
</comment>